<evidence type="ECO:0008006" key="3">
    <source>
        <dbReference type="Google" id="ProtNLM"/>
    </source>
</evidence>
<name>A0AB73N7U8_9LEPT</name>
<dbReference type="RefSeq" id="WP_046944096.1">
    <property type="nucleotide sequence ID" value="NZ_MTSU01000013.1"/>
</dbReference>
<protein>
    <recommendedName>
        <fullName evidence="3">Lipoprotein</fullName>
    </recommendedName>
</protein>
<organism evidence="1 2">
    <name type="scientific">Leptospira santarosai</name>
    <dbReference type="NCBI Taxonomy" id="28183"/>
    <lineage>
        <taxon>Bacteria</taxon>
        <taxon>Pseudomonadati</taxon>
        <taxon>Spirochaetota</taxon>
        <taxon>Spirochaetia</taxon>
        <taxon>Leptospirales</taxon>
        <taxon>Leptospiraceae</taxon>
        <taxon>Leptospira</taxon>
    </lineage>
</organism>
<proteinExistence type="predicted"/>
<dbReference type="AlphaFoldDB" id="A0AB73N7U8"/>
<dbReference type="Proteomes" id="UP000189337">
    <property type="component" value="Unassembled WGS sequence"/>
</dbReference>
<evidence type="ECO:0000313" key="1">
    <source>
        <dbReference type="EMBL" id="ONF92297.1"/>
    </source>
</evidence>
<sequence>MGKEITILAFSLLFYFCSCEKGTAEMKKELSGSKEISLEAFSNLPGKERMTIFNELKMSNRFELLRTLLPINSFGAGPVAGVSFHANGDLIIHIPEGNFVNKWKIDSKGLTVYNVKKLEKLEDYLGKAERNFNAAYWDDQQKTLYFTQSPDTILDEYESFYSQGVLTTPKQYK</sequence>
<accession>A0AB73N7U8</accession>
<comment type="caution">
    <text evidence="1">The sequence shown here is derived from an EMBL/GenBank/DDBJ whole genome shotgun (WGS) entry which is preliminary data.</text>
</comment>
<evidence type="ECO:0000313" key="2">
    <source>
        <dbReference type="Proteomes" id="UP000189337"/>
    </source>
</evidence>
<dbReference type="EMBL" id="MTSU01000013">
    <property type="protein sequence ID" value="ONF92297.1"/>
    <property type="molecule type" value="Genomic_DNA"/>
</dbReference>
<gene>
    <name evidence="1" type="ORF">BWD14_13850</name>
</gene>
<reference evidence="1 2" key="1">
    <citation type="submission" date="2017-01" db="EMBL/GenBank/DDBJ databases">
        <title>Comparative genomic analysis of Brazilian Leptospira santarosai.</title>
        <authorList>
            <person name="Moreno L.Z."/>
            <person name="Miraglia F."/>
            <person name="Kremer F.S."/>
            <person name="Eslabao M.R."/>
            <person name="Lilenbaum W."/>
            <person name="Dellagostin O.A."/>
            <person name="Moreno A.M."/>
        </authorList>
    </citation>
    <scope>NUCLEOTIDE SEQUENCE [LARGE SCALE GENOMIC DNA]</scope>
    <source>
        <strain evidence="1 2">M52/8-19</strain>
    </source>
</reference>